<feature type="region of interest" description="Disordered" evidence="1">
    <location>
        <begin position="153"/>
        <end position="180"/>
    </location>
</feature>
<comment type="caution">
    <text evidence="2">The sequence shown here is derived from an EMBL/GenBank/DDBJ whole genome shotgun (WGS) entry which is preliminary data.</text>
</comment>
<keyword evidence="3" id="KW-1185">Reference proteome</keyword>
<feature type="region of interest" description="Disordered" evidence="1">
    <location>
        <begin position="203"/>
        <end position="253"/>
    </location>
</feature>
<accession>A0A9P5YUA6</accession>
<evidence type="ECO:0000313" key="3">
    <source>
        <dbReference type="Proteomes" id="UP000807469"/>
    </source>
</evidence>
<dbReference type="Proteomes" id="UP000807469">
    <property type="component" value="Unassembled WGS sequence"/>
</dbReference>
<dbReference type="OrthoDB" id="3267098at2759"/>
<protein>
    <submittedName>
        <fullName evidence="2">Uncharacterized protein</fullName>
    </submittedName>
</protein>
<sequence>MLRAPEVDENTSTDPYLYARVIGIYHANVWAERSDIPNAKKVRRMDFLWVRWLGEEPDYVSGLHCARLPKIGFVESSDEYAFSFLDPANIVRGCHLIPDFDAGRTPDLLPFPKSIARCLNPGDVDDWVNFYVNVFVDRDMVMRYFGGGIGHLENSPPSQSCADDSDSEMDSDNDEDDLLPNNSYVEQQQALNDINALVSEGVEEVEVEVEAEDSEDEEDGESELDGSSMVSGSEDDSDESEDSVMEDDGYASF</sequence>
<organism evidence="2 3">
    <name type="scientific">Pholiota conissans</name>
    <dbReference type="NCBI Taxonomy" id="109636"/>
    <lineage>
        <taxon>Eukaryota</taxon>
        <taxon>Fungi</taxon>
        <taxon>Dikarya</taxon>
        <taxon>Basidiomycota</taxon>
        <taxon>Agaricomycotina</taxon>
        <taxon>Agaricomycetes</taxon>
        <taxon>Agaricomycetidae</taxon>
        <taxon>Agaricales</taxon>
        <taxon>Agaricineae</taxon>
        <taxon>Strophariaceae</taxon>
        <taxon>Pholiota</taxon>
    </lineage>
</organism>
<dbReference type="EMBL" id="MU155327">
    <property type="protein sequence ID" value="KAF9475564.1"/>
    <property type="molecule type" value="Genomic_DNA"/>
</dbReference>
<name>A0A9P5YUA6_9AGAR</name>
<gene>
    <name evidence="2" type="ORF">BDN70DRAFT_813932</name>
</gene>
<feature type="compositionally biased region" description="Acidic residues" evidence="1">
    <location>
        <begin position="163"/>
        <end position="178"/>
    </location>
</feature>
<feature type="compositionally biased region" description="Acidic residues" evidence="1">
    <location>
        <begin position="203"/>
        <end position="224"/>
    </location>
</feature>
<evidence type="ECO:0000256" key="1">
    <source>
        <dbReference type="SAM" id="MobiDB-lite"/>
    </source>
</evidence>
<reference evidence="2" key="1">
    <citation type="submission" date="2020-11" db="EMBL/GenBank/DDBJ databases">
        <authorList>
            <consortium name="DOE Joint Genome Institute"/>
            <person name="Ahrendt S."/>
            <person name="Riley R."/>
            <person name="Andreopoulos W."/>
            <person name="Labutti K."/>
            <person name="Pangilinan J."/>
            <person name="Ruiz-Duenas F.J."/>
            <person name="Barrasa J.M."/>
            <person name="Sanchez-Garcia M."/>
            <person name="Camarero S."/>
            <person name="Miyauchi S."/>
            <person name="Serrano A."/>
            <person name="Linde D."/>
            <person name="Babiker R."/>
            <person name="Drula E."/>
            <person name="Ayuso-Fernandez I."/>
            <person name="Pacheco R."/>
            <person name="Padilla G."/>
            <person name="Ferreira P."/>
            <person name="Barriuso J."/>
            <person name="Kellner H."/>
            <person name="Castanera R."/>
            <person name="Alfaro M."/>
            <person name="Ramirez L."/>
            <person name="Pisabarro A.G."/>
            <person name="Kuo A."/>
            <person name="Tritt A."/>
            <person name="Lipzen A."/>
            <person name="He G."/>
            <person name="Yan M."/>
            <person name="Ng V."/>
            <person name="Cullen D."/>
            <person name="Martin F."/>
            <person name="Rosso M.-N."/>
            <person name="Henrissat B."/>
            <person name="Hibbett D."/>
            <person name="Martinez A.T."/>
            <person name="Grigoriev I.V."/>
        </authorList>
    </citation>
    <scope>NUCLEOTIDE SEQUENCE</scope>
    <source>
        <strain evidence="2">CIRM-BRFM 674</strain>
    </source>
</reference>
<feature type="compositionally biased region" description="Acidic residues" evidence="1">
    <location>
        <begin position="233"/>
        <end position="253"/>
    </location>
</feature>
<proteinExistence type="predicted"/>
<evidence type="ECO:0000313" key="2">
    <source>
        <dbReference type="EMBL" id="KAF9475564.1"/>
    </source>
</evidence>
<dbReference type="AlphaFoldDB" id="A0A9P5YUA6"/>